<keyword evidence="4" id="KW-1185">Reference proteome</keyword>
<dbReference type="SUPFAM" id="SSF52949">
    <property type="entry name" value="Macro domain-like"/>
    <property type="match status" value="1"/>
</dbReference>
<reference evidence="3 4" key="1">
    <citation type="journal article" date="2014" name="Syst. Appl. Microbiol.">
        <title>Complete genomes of freshwater sulfur oxidizers Sulfuricella denitrificans skB26 and Sulfuritalea hydrogenivorans sk43H: genetic insights into the sulfur oxidation pathway of betaproteobacteria.</title>
        <authorList>
            <person name="Watanabe T."/>
            <person name="Kojima H."/>
            <person name="Fukui M."/>
        </authorList>
    </citation>
    <scope>NUCLEOTIDE SEQUENCE [LARGE SCALE GENOMIC DNA]</scope>
    <source>
        <strain evidence="3">DSM22779</strain>
    </source>
</reference>
<dbReference type="EMBL" id="AP012547">
    <property type="protein sequence ID" value="BAO29679.1"/>
    <property type="molecule type" value="Genomic_DNA"/>
</dbReference>
<dbReference type="Pfam" id="PF01661">
    <property type="entry name" value="Macro"/>
    <property type="match status" value="1"/>
</dbReference>
<accession>W0SEL7</accession>
<dbReference type="Proteomes" id="UP000031637">
    <property type="component" value="Chromosome"/>
</dbReference>
<name>W0SEL7_9PROT</name>
<dbReference type="HOGENOM" id="CLU_459976_0_0_4"/>
<evidence type="ECO:0000313" key="4">
    <source>
        <dbReference type="Proteomes" id="UP000031637"/>
    </source>
</evidence>
<dbReference type="Gene3D" id="3.40.220.10">
    <property type="entry name" value="Leucine Aminopeptidase, subunit E, domain 1"/>
    <property type="match status" value="1"/>
</dbReference>
<feature type="binding site" evidence="1">
    <location>
        <position position="213"/>
    </location>
    <ligand>
        <name>Mg(2+)</name>
        <dbReference type="ChEBI" id="CHEBI:18420"/>
        <label>1</label>
    </ligand>
</feature>
<feature type="binding site" evidence="1">
    <location>
        <position position="210"/>
    </location>
    <ligand>
        <name>Mg(2+)</name>
        <dbReference type="ChEBI" id="CHEBI:18420"/>
        <label>1</label>
    </ligand>
</feature>
<dbReference type="Pfam" id="PF03747">
    <property type="entry name" value="ADP_ribosyl_GH"/>
    <property type="match status" value="1"/>
</dbReference>
<evidence type="ECO:0000256" key="1">
    <source>
        <dbReference type="PIRSR" id="PIRSR605502-1"/>
    </source>
</evidence>
<dbReference type="PANTHER" id="PTHR11106">
    <property type="entry name" value="GANGLIOSIDE INDUCED DIFFERENTIATION ASSOCIATED PROTEIN 2-RELATED"/>
    <property type="match status" value="1"/>
</dbReference>
<dbReference type="Gene3D" id="1.10.3210.10">
    <property type="entry name" value="Hypothetical protein af1432"/>
    <property type="match status" value="1"/>
</dbReference>
<proteinExistence type="predicted"/>
<dbReference type="OrthoDB" id="6194521at2"/>
<comment type="cofactor">
    <cofactor evidence="1">
        <name>Mg(2+)</name>
        <dbReference type="ChEBI" id="CHEBI:18420"/>
    </cofactor>
    <text evidence="1">Binds 2 magnesium ions per subunit.</text>
</comment>
<keyword evidence="1" id="KW-0460">Magnesium</keyword>
<dbReference type="SUPFAM" id="SSF109604">
    <property type="entry name" value="HD-domain/PDEase-like"/>
    <property type="match status" value="1"/>
</dbReference>
<dbReference type="InterPro" id="IPR043472">
    <property type="entry name" value="Macro_dom-like"/>
</dbReference>
<feature type="binding site" evidence="1">
    <location>
        <position position="36"/>
    </location>
    <ligand>
        <name>Mg(2+)</name>
        <dbReference type="ChEBI" id="CHEBI:18420"/>
        <label>1</label>
    </ligand>
</feature>
<dbReference type="PANTHER" id="PTHR11106:SF27">
    <property type="entry name" value="MACRO DOMAIN-CONTAINING PROTEIN"/>
    <property type="match status" value="1"/>
</dbReference>
<dbReference type="GO" id="GO:0046872">
    <property type="term" value="F:metal ion binding"/>
    <property type="evidence" value="ECO:0007669"/>
    <property type="project" value="UniProtKB-KW"/>
</dbReference>
<keyword evidence="1" id="KW-0479">Metal-binding</keyword>
<feature type="binding site" evidence="1">
    <location>
        <position position="35"/>
    </location>
    <ligand>
        <name>Mg(2+)</name>
        <dbReference type="ChEBI" id="CHEBI:18420"/>
        <label>1</label>
    </ligand>
</feature>
<dbReference type="Gene3D" id="1.10.4080.10">
    <property type="entry name" value="ADP-ribosylation/Crystallin J1"/>
    <property type="match status" value="1"/>
</dbReference>
<dbReference type="SMART" id="SM00506">
    <property type="entry name" value="A1pp"/>
    <property type="match status" value="1"/>
</dbReference>
<dbReference type="RefSeq" id="WP_070099335.1">
    <property type="nucleotide sequence ID" value="NZ_AP012547.1"/>
</dbReference>
<dbReference type="SUPFAM" id="SSF101478">
    <property type="entry name" value="ADP-ribosylglycohydrolase"/>
    <property type="match status" value="1"/>
</dbReference>
<feature type="binding site" evidence="1">
    <location>
        <position position="212"/>
    </location>
    <ligand>
        <name>Mg(2+)</name>
        <dbReference type="ChEBI" id="CHEBI:18420"/>
        <label>1</label>
    </ligand>
</feature>
<dbReference type="PROSITE" id="PS51154">
    <property type="entry name" value="MACRO"/>
    <property type="match status" value="1"/>
</dbReference>
<dbReference type="STRING" id="1223802.SUTH_01887"/>
<dbReference type="AlphaFoldDB" id="W0SEL7"/>
<protein>
    <recommendedName>
        <fullName evidence="2">Macro domain-containing protein</fullName>
    </recommendedName>
</protein>
<dbReference type="InterPro" id="IPR002589">
    <property type="entry name" value="Macro_dom"/>
</dbReference>
<dbReference type="InterPro" id="IPR036705">
    <property type="entry name" value="Ribosyl_crysJ1_sf"/>
</dbReference>
<evidence type="ECO:0000259" key="2">
    <source>
        <dbReference type="PROSITE" id="PS51154"/>
    </source>
</evidence>
<sequence>MLGAVIGDIVGSVYEFNNYKAKDFDPFFQPGCFFTDDTVCTAAVADSLTRHIDPAVALREWGRRYWENGGWGMRFAQWLGDDDEGPYNSYGNGAGMRVSPAGFLARTLEEAVWLSDHVTGVTHNHPQGMRGAAATAAAIYWARTGLSASEIRANITKQFGYDLSQSVDEIRPWYRYNERALDTVPQALTCALEATNFEDAIRNSISIGGDSDTIAAIAGGLAEALFGIPESMARLAWLKLPEDIQAALTRLYEIAEQRAKVSRPADITVVLGDITKQIDCDGLVNSANENLREGSGVCGAIHRAAGKELEEHCRAHAPLALANAVATPAFGLRANQVIHTRGPKYLFDPEPAHHLALAMRNTLIVADREKLKRLAIPAISMGVYAYPPEEAVPILVETARQMRPRLHYIEEIRFVVLQESLRDLFQHHIRGDACDAGSDRVITSDLLEFLKGHYRLDWNGIHGVKHWSRVRANGLALAKSTGANTTVVELFAFLHDSCRENDGRDPFHGSRAAELVTQLQGALINLDACELELLKIACKGHTHESGHGDPTVATCWDADRLDLIRIDIMPDPDRLCTKAGKARCIDLIESAQQ</sequence>
<dbReference type="KEGG" id="shd:SUTH_01887"/>
<feature type="domain" description="Macro" evidence="2">
    <location>
        <begin position="254"/>
        <end position="433"/>
    </location>
</feature>
<feature type="binding site" evidence="1">
    <location>
        <position position="37"/>
    </location>
    <ligand>
        <name>Mg(2+)</name>
        <dbReference type="ChEBI" id="CHEBI:18420"/>
        <label>1</label>
    </ligand>
</feature>
<evidence type="ECO:0000313" key="3">
    <source>
        <dbReference type="EMBL" id="BAO29679.1"/>
    </source>
</evidence>
<organism evidence="3 4">
    <name type="scientific">Sulfuritalea hydrogenivorans sk43H</name>
    <dbReference type="NCBI Taxonomy" id="1223802"/>
    <lineage>
        <taxon>Bacteria</taxon>
        <taxon>Pseudomonadati</taxon>
        <taxon>Pseudomonadota</taxon>
        <taxon>Betaproteobacteria</taxon>
        <taxon>Nitrosomonadales</taxon>
        <taxon>Sterolibacteriaceae</taxon>
        <taxon>Sulfuritalea</taxon>
    </lineage>
</organism>
<dbReference type="InterPro" id="IPR005502">
    <property type="entry name" value="Ribosyl_crysJ1"/>
</dbReference>
<gene>
    <name evidence="3" type="ORF">SUTH_01887</name>
</gene>